<dbReference type="Proteomes" id="UP000078284">
    <property type="component" value="Chromosome 4"/>
</dbReference>
<comment type="caution">
    <text evidence="2">The sequence shown here is derived from an EMBL/GenBank/DDBJ whole genome shotgun (WGS) entry which is preliminary data.</text>
</comment>
<dbReference type="EMBL" id="LUHQ01000004">
    <property type="protein sequence ID" value="OAO99702.1"/>
    <property type="molecule type" value="Genomic_DNA"/>
</dbReference>
<evidence type="ECO:0000259" key="1">
    <source>
        <dbReference type="Pfam" id="PF03478"/>
    </source>
</evidence>
<dbReference type="InterPro" id="IPR005174">
    <property type="entry name" value="KIB1-4_b-propeller"/>
</dbReference>
<feature type="domain" description="KIB1-4 beta-propeller" evidence="1">
    <location>
        <begin position="1"/>
        <end position="264"/>
    </location>
</feature>
<sequence>MQDSKCNLNILNPFTRERINLPPVESQRGKVKVKRIIDDRFRISHYHIGSESKYMSIGSPVFWIDEKTKDYIVFWGLRDWCVVSAKKGYTSWNQIPKTSNCRDMVYKDHKLYFLTKSGGFKILDFSGEIPQQIFKCGTFLKKSPPSPSPSWKRQNAFGRCRRLPSDYWFFFDPKLVVTVRGDVLRVIMKQHRSEYIWPFDVYNIYSSSGNLMIYEKVDSLGDEAMLLDLGITVPSSEIDGLNGNSIYFSGIHGRRKTNGILIFDLETEKLEKLHKYDCSSV</sequence>
<protein>
    <recommendedName>
        <fullName evidence="1">KIB1-4 beta-propeller domain-containing protein</fullName>
    </recommendedName>
</protein>
<proteinExistence type="predicted"/>
<name>A0A178V3R1_ARATH</name>
<dbReference type="Pfam" id="PF03478">
    <property type="entry name" value="Beta-prop_KIB1-4"/>
    <property type="match status" value="1"/>
</dbReference>
<accession>A0A178V3R1</accession>
<dbReference type="PANTHER" id="PTHR44259:SF26">
    <property type="entry name" value="F-BOX FAMILY PROTEIN-LIKE PROTEIN"/>
    <property type="match status" value="1"/>
</dbReference>
<evidence type="ECO:0000313" key="3">
    <source>
        <dbReference type="Proteomes" id="UP000078284"/>
    </source>
</evidence>
<reference evidence="3" key="1">
    <citation type="journal article" date="2016" name="Proc. Natl. Acad. Sci. U.S.A.">
        <title>Chromosome-level assembly of Arabidopsis thaliana Ler reveals the extent of translocation and inversion polymorphisms.</title>
        <authorList>
            <person name="Zapata L."/>
            <person name="Ding J."/>
            <person name="Willing E.M."/>
            <person name="Hartwig B."/>
            <person name="Bezdan D."/>
            <person name="Jiao W.B."/>
            <person name="Patel V."/>
            <person name="Velikkakam James G."/>
            <person name="Koornneef M."/>
            <person name="Ossowski S."/>
            <person name="Schneeberger K."/>
        </authorList>
    </citation>
    <scope>NUCLEOTIDE SEQUENCE [LARGE SCALE GENOMIC DNA]</scope>
    <source>
        <strain evidence="3">cv. Landsberg erecta</strain>
    </source>
</reference>
<organism evidence="2 3">
    <name type="scientific">Arabidopsis thaliana</name>
    <name type="common">Mouse-ear cress</name>
    <dbReference type="NCBI Taxonomy" id="3702"/>
    <lineage>
        <taxon>Eukaryota</taxon>
        <taxon>Viridiplantae</taxon>
        <taxon>Streptophyta</taxon>
        <taxon>Embryophyta</taxon>
        <taxon>Tracheophyta</taxon>
        <taxon>Spermatophyta</taxon>
        <taxon>Magnoliopsida</taxon>
        <taxon>eudicotyledons</taxon>
        <taxon>Gunneridae</taxon>
        <taxon>Pentapetalae</taxon>
        <taxon>rosids</taxon>
        <taxon>malvids</taxon>
        <taxon>Brassicales</taxon>
        <taxon>Brassicaceae</taxon>
        <taxon>Camelineae</taxon>
        <taxon>Arabidopsis</taxon>
    </lineage>
</organism>
<dbReference type="AlphaFoldDB" id="A0A178V3R1"/>
<dbReference type="PANTHER" id="PTHR44259">
    <property type="entry name" value="OS07G0183000 PROTEIN-RELATED"/>
    <property type="match status" value="1"/>
</dbReference>
<gene>
    <name evidence="2" type="ordered locus">AXX17_At4g25740</name>
</gene>
<dbReference type="InterPro" id="IPR050942">
    <property type="entry name" value="F-box_BR-signaling"/>
</dbReference>
<evidence type="ECO:0000313" key="2">
    <source>
        <dbReference type="EMBL" id="OAO99702.1"/>
    </source>
</evidence>